<evidence type="ECO:0000256" key="6">
    <source>
        <dbReference type="ARBA" id="ARBA00023157"/>
    </source>
</evidence>
<evidence type="ECO:0000259" key="9">
    <source>
        <dbReference type="PROSITE" id="PS50240"/>
    </source>
</evidence>
<dbReference type="GeneID" id="108630068"/>
<keyword evidence="8" id="KW-1133">Transmembrane helix</keyword>
<dbReference type="CDD" id="cd00190">
    <property type="entry name" value="Tryp_SPc"/>
    <property type="match status" value="1"/>
</dbReference>
<evidence type="ECO:0000256" key="5">
    <source>
        <dbReference type="ARBA" id="ARBA00022825"/>
    </source>
</evidence>
<dbReference type="PROSITE" id="PS00135">
    <property type="entry name" value="TRYPSIN_SER"/>
    <property type="match status" value="1"/>
</dbReference>
<feature type="transmembrane region" description="Helical" evidence="8">
    <location>
        <begin position="7"/>
        <end position="27"/>
    </location>
</feature>
<dbReference type="Proteomes" id="UP000694925">
    <property type="component" value="Unplaced"/>
</dbReference>
<evidence type="ECO:0000256" key="4">
    <source>
        <dbReference type="ARBA" id="ARBA00022801"/>
    </source>
</evidence>
<comment type="subcellular location">
    <subcellularLocation>
        <location evidence="1">Secreted</location>
    </subcellularLocation>
</comment>
<evidence type="ECO:0000256" key="7">
    <source>
        <dbReference type="RuleBase" id="RU363034"/>
    </source>
</evidence>
<gene>
    <name evidence="11" type="primary">LOC108630068</name>
</gene>
<evidence type="ECO:0000256" key="2">
    <source>
        <dbReference type="ARBA" id="ARBA00022525"/>
    </source>
</evidence>
<keyword evidence="5 7" id="KW-0720">Serine protease</keyword>
<dbReference type="PANTHER" id="PTHR24252">
    <property type="entry name" value="ACROSIN-RELATED"/>
    <property type="match status" value="1"/>
</dbReference>
<dbReference type="GO" id="GO:0004252">
    <property type="term" value="F:serine-type endopeptidase activity"/>
    <property type="evidence" value="ECO:0007669"/>
    <property type="project" value="InterPro"/>
</dbReference>
<dbReference type="GO" id="GO:0006508">
    <property type="term" value="P:proteolysis"/>
    <property type="evidence" value="ECO:0007669"/>
    <property type="project" value="UniProtKB-KW"/>
</dbReference>
<dbReference type="InterPro" id="IPR043504">
    <property type="entry name" value="Peptidase_S1_PA_chymotrypsin"/>
</dbReference>
<evidence type="ECO:0000256" key="1">
    <source>
        <dbReference type="ARBA" id="ARBA00004613"/>
    </source>
</evidence>
<keyword evidence="8" id="KW-0472">Membrane</keyword>
<feature type="domain" description="Peptidase S1" evidence="9">
    <location>
        <begin position="56"/>
        <end position="298"/>
    </location>
</feature>
<evidence type="ECO:0000256" key="8">
    <source>
        <dbReference type="SAM" id="Phobius"/>
    </source>
</evidence>
<accession>A0AAJ7S8R2</accession>
<evidence type="ECO:0000313" key="10">
    <source>
        <dbReference type="Proteomes" id="UP000694925"/>
    </source>
</evidence>
<dbReference type="FunFam" id="2.40.10.10:FF:000015">
    <property type="entry name" value="Atrial natriuretic peptide-converting enzyme"/>
    <property type="match status" value="1"/>
</dbReference>
<dbReference type="PROSITE" id="PS00134">
    <property type="entry name" value="TRYPSIN_HIS"/>
    <property type="match status" value="1"/>
</dbReference>
<dbReference type="InterPro" id="IPR033116">
    <property type="entry name" value="TRYPSIN_SER"/>
</dbReference>
<dbReference type="PROSITE" id="PS50240">
    <property type="entry name" value="TRYPSIN_DOM"/>
    <property type="match status" value="1"/>
</dbReference>
<dbReference type="GO" id="GO:0005576">
    <property type="term" value="C:extracellular region"/>
    <property type="evidence" value="ECO:0007669"/>
    <property type="project" value="UniProtKB-SubCell"/>
</dbReference>
<evidence type="ECO:0000256" key="3">
    <source>
        <dbReference type="ARBA" id="ARBA00022670"/>
    </source>
</evidence>
<dbReference type="InterPro" id="IPR018114">
    <property type="entry name" value="TRYPSIN_HIS"/>
</dbReference>
<evidence type="ECO:0000313" key="11">
    <source>
        <dbReference type="RefSeq" id="XP_026673573.1"/>
    </source>
</evidence>
<keyword evidence="3 7" id="KW-0645">Protease</keyword>
<proteinExistence type="predicted"/>
<dbReference type="AlphaFoldDB" id="A0AAJ7S8R2"/>
<dbReference type="KEGG" id="ccal:108630068"/>
<dbReference type="SUPFAM" id="SSF50494">
    <property type="entry name" value="Trypsin-like serine proteases"/>
    <property type="match status" value="1"/>
</dbReference>
<dbReference type="RefSeq" id="XP_026673573.1">
    <property type="nucleotide sequence ID" value="XM_026817772.1"/>
</dbReference>
<name>A0AAJ7S8R2_9HYME</name>
<dbReference type="SMART" id="SM00020">
    <property type="entry name" value="Tryp_SPc"/>
    <property type="match status" value="1"/>
</dbReference>
<dbReference type="PANTHER" id="PTHR24252:SF7">
    <property type="entry name" value="HYALIN"/>
    <property type="match status" value="1"/>
</dbReference>
<sequence length="298" mass="33069">MIYKASFTYLALIGLLYPLILLVSVQVDTSFCYKGKKYELLRAPQCGYSNVRHPKIVNGVPSKLNAWPWIAVLGYQNKTHPLQWLCGGSLITSRHVLTAAHCIIEGFLKYVRLGELDLSSTKDGAHPVTVTVDKKTVHPNYVEGQHVNDVAVLKLSKDITFTDAIHPVCLPKDEPLKSSNFVGTHPFVAGWGATRYRGQGSPILREVEVEVLKNDICKKAYRNFRNSVIDNRVICAGYEIGKKDSCQGDSGGPLMIPMNTTYYEIGVVSYGHNCARRGFPGIYSRVTAFLPFITTSLT</sequence>
<keyword evidence="4 7" id="KW-0378">Hydrolase</keyword>
<dbReference type="InterPro" id="IPR001254">
    <property type="entry name" value="Trypsin_dom"/>
</dbReference>
<organism evidence="10 11">
    <name type="scientific">Ceratina calcarata</name>
    <dbReference type="NCBI Taxonomy" id="156304"/>
    <lineage>
        <taxon>Eukaryota</taxon>
        <taxon>Metazoa</taxon>
        <taxon>Ecdysozoa</taxon>
        <taxon>Arthropoda</taxon>
        <taxon>Hexapoda</taxon>
        <taxon>Insecta</taxon>
        <taxon>Pterygota</taxon>
        <taxon>Neoptera</taxon>
        <taxon>Endopterygota</taxon>
        <taxon>Hymenoptera</taxon>
        <taxon>Apocrita</taxon>
        <taxon>Aculeata</taxon>
        <taxon>Apoidea</taxon>
        <taxon>Anthophila</taxon>
        <taxon>Apidae</taxon>
        <taxon>Ceratina</taxon>
        <taxon>Zadontomerus</taxon>
    </lineage>
</organism>
<keyword evidence="8" id="KW-0812">Transmembrane</keyword>
<dbReference type="Gene3D" id="2.40.10.10">
    <property type="entry name" value="Trypsin-like serine proteases"/>
    <property type="match status" value="1"/>
</dbReference>
<dbReference type="InterPro" id="IPR009003">
    <property type="entry name" value="Peptidase_S1_PA"/>
</dbReference>
<keyword evidence="10" id="KW-1185">Reference proteome</keyword>
<keyword evidence="2" id="KW-0964">Secreted</keyword>
<dbReference type="Pfam" id="PF00089">
    <property type="entry name" value="Trypsin"/>
    <property type="match status" value="1"/>
</dbReference>
<protein>
    <submittedName>
        <fullName evidence="11">Venom protease-like</fullName>
    </submittedName>
</protein>
<dbReference type="PRINTS" id="PR00722">
    <property type="entry name" value="CHYMOTRYPSIN"/>
</dbReference>
<reference evidence="11" key="1">
    <citation type="submission" date="2025-08" db="UniProtKB">
        <authorList>
            <consortium name="RefSeq"/>
        </authorList>
    </citation>
    <scope>IDENTIFICATION</scope>
    <source>
        <tissue evidence="11">Whole body</tissue>
    </source>
</reference>
<keyword evidence="6" id="KW-1015">Disulfide bond</keyword>
<dbReference type="InterPro" id="IPR001314">
    <property type="entry name" value="Peptidase_S1A"/>
</dbReference>